<dbReference type="CDD" id="cd06571">
    <property type="entry name" value="Bac_DnaA_C"/>
    <property type="match status" value="1"/>
</dbReference>
<keyword evidence="4" id="KW-1185">Reference proteome</keyword>
<reference evidence="3 4" key="1">
    <citation type="submission" date="2024-06" db="EMBL/GenBank/DDBJ databases">
        <title>Sorghum-associated microbial communities from plants grown in Nebraska, USA.</title>
        <authorList>
            <person name="Schachtman D."/>
        </authorList>
    </citation>
    <scope>NUCLEOTIDE SEQUENCE [LARGE SCALE GENOMIC DNA]</scope>
    <source>
        <strain evidence="3 4">3207</strain>
    </source>
</reference>
<evidence type="ECO:0000259" key="2">
    <source>
        <dbReference type="SMART" id="SM00760"/>
    </source>
</evidence>
<organism evidence="3 4">
    <name type="scientific">Kaistia defluvii</name>
    <dbReference type="NCBI Taxonomy" id="410841"/>
    <lineage>
        <taxon>Bacteria</taxon>
        <taxon>Pseudomonadati</taxon>
        <taxon>Pseudomonadota</taxon>
        <taxon>Alphaproteobacteria</taxon>
        <taxon>Hyphomicrobiales</taxon>
        <taxon>Kaistiaceae</taxon>
        <taxon>Kaistia</taxon>
    </lineage>
</organism>
<evidence type="ECO:0000313" key="4">
    <source>
        <dbReference type="Proteomes" id="UP001549321"/>
    </source>
</evidence>
<dbReference type="Proteomes" id="UP001549321">
    <property type="component" value="Unassembled WGS sequence"/>
</dbReference>
<sequence>MQVRTELSASSQERRRQHAREDATKRMLVSLVGSALAVDGERLCASGRGTAEEAYARQVALYIAHTTLGLSYTEAGRLFGRDRTTAAHACRRVEEQREIERVDQFVDRLERAACQASLGSGRA</sequence>
<evidence type="ECO:0000256" key="1">
    <source>
        <dbReference type="SAM" id="MobiDB-lite"/>
    </source>
</evidence>
<comment type="caution">
    <text evidence="3">The sequence shown here is derived from an EMBL/GenBank/DDBJ whole genome shotgun (WGS) entry which is preliminary data.</text>
</comment>
<feature type="region of interest" description="Disordered" evidence="1">
    <location>
        <begin position="1"/>
        <end position="23"/>
    </location>
</feature>
<dbReference type="RefSeq" id="WP_354548091.1">
    <property type="nucleotide sequence ID" value="NZ_JBEPSM010000001.1"/>
</dbReference>
<dbReference type="EMBL" id="JBEPSM010000001">
    <property type="protein sequence ID" value="MET4632308.1"/>
    <property type="molecule type" value="Genomic_DNA"/>
</dbReference>
<evidence type="ECO:0000313" key="3">
    <source>
        <dbReference type="EMBL" id="MET4632308.1"/>
    </source>
</evidence>
<name>A0ABV2QUW8_9HYPH</name>
<dbReference type="InterPro" id="IPR010921">
    <property type="entry name" value="Trp_repressor/repl_initiator"/>
</dbReference>
<dbReference type="SUPFAM" id="SSF48295">
    <property type="entry name" value="TrpR-like"/>
    <property type="match status" value="1"/>
</dbReference>
<accession>A0ABV2QUW8</accession>
<dbReference type="SMART" id="SM00760">
    <property type="entry name" value="Bac_DnaA_C"/>
    <property type="match status" value="1"/>
</dbReference>
<feature type="compositionally biased region" description="Polar residues" evidence="1">
    <location>
        <begin position="1"/>
        <end position="11"/>
    </location>
</feature>
<protein>
    <submittedName>
        <fullName evidence="3">Chromosomal replication initiation ATPase DnaA</fullName>
    </submittedName>
</protein>
<gene>
    <name evidence="3" type="ORF">ABIE08_000221</name>
</gene>
<feature type="domain" description="Chromosomal replication initiator DnaA C-terminal" evidence="2">
    <location>
        <begin position="24"/>
        <end position="93"/>
    </location>
</feature>
<proteinExistence type="predicted"/>
<dbReference type="Gene3D" id="1.10.1750.10">
    <property type="match status" value="1"/>
</dbReference>
<dbReference type="Pfam" id="PF08299">
    <property type="entry name" value="Bac_DnaA_C"/>
    <property type="match status" value="1"/>
</dbReference>
<dbReference type="InterPro" id="IPR013159">
    <property type="entry name" value="DnaA_C"/>
</dbReference>